<feature type="domain" description="ImpA N-terminal" evidence="2">
    <location>
        <begin position="13"/>
        <end position="144"/>
    </location>
</feature>
<gene>
    <name evidence="3" type="ORF">CUV01_05675</name>
</gene>
<accession>A0A2K9F1E0</accession>
<protein>
    <recommendedName>
        <fullName evidence="2">ImpA N-terminal domain-containing protein</fullName>
    </recommendedName>
</protein>
<name>A0A2K9F1E0_9RHOB</name>
<feature type="region of interest" description="Disordered" evidence="1">
    <location>
        <begin position="265"/>
        <end position="287"/>
    </location>
</feature>
<dbReference type="RefSeq" id="WP_101459624.1">
    <property type="nucleotide sequence ID" value="NZ_CP025408.1"/>
</dbReference>
<evidence type="ECO:0000256" key="1">
    <source>
        <dbReference type="SAM" id="MobiDB-lite"/>
    </source>
</evidence>
<evidence type="ECO:0000313" key="4">
    <source>
        <dbReference type="Proteomes" id="UP000233742"/>
    </source>
</evidence>
<keyword evidence="4" id="KW-1185">Reference proteome</keyword>
<organism evidence="3 4">
    <name type="scientific">Paracoccus tegillarcae</name>
    <dbReference type="NCBI Taxonomy" id="1529068"/>
    <lineage>
        <taxon>Bacteria</taxon>
        <taxon>Pseudomonadati</taxon>
        <taxon>Pseudomonadota</taxon>
        <taxon>Alphaproteobacteria</taxon>
        <taxon>Rhodobacterales</taxon>
        <taxon>Paracoccaceae</taxon>
        <taxon>Paracoccus</taxon>
    </lineage>
</organism>
<dbReference type="Pfam" id="PF06812">
    <property type="entry name" value="ImpA_N"/>
    <property type="match status" value="1"/>
</dbReference>
<evidence type="ECO:0000313" key="3">
    <source>
        <dbReference type="EMBL" id="AUH32951.1"/>
    </source>
</evidence>
<dbReference type="OrthoDB" id="9771118at2"/>
<evidence type="ECO:0000259" key="2">
    <source>
        <dbReference type="Pfam" id="PF06812"/>
    </source>
</evidence>
<dbReference type="InterPro" id="IPR010657">
    <property type="entry name" value="ImpA_N"/>
</dbReference>
<dbReference type="PANTHER" id="PTHR37951:SF1">
    <property type="entry name" value="TYPE VI SECRETION SYSTEM COMPONENT TSSA1"/>
    <property type="match status" value="1"/>
</dbReference>
<dbReference type="AlphaFoldDB" id="A0A2K9F1E0"/>
<dbReference type="Proteomes" id="UP000233742">
    <property type="component" value="Chromosome"/>
</dbReference>
<reference evidence="3 4" key="1">
    <citation type="submission" date="2017-12" db="EMBL/GenBank/DDBJ databases">
        <authorList>
            <person name="Hurst M.R.H."/>
        </authorList>
    </citation>
    <scope>NUCLEOTIDE SEQUENCE [LARGE SCALE GENOMIC DNA]</scope>
    <source>
        <strain evidence="3 4">BM15</strain>
    </source>
</reference>
<proteinExistence type="predicted"/>
<dbReference type="InterPro" id="IPR017740">
    <property type="entry name" value="TssA-like"/>
</dbReference>
<dbReference type="KEGG" id="paro:CUV01_05675"/>
<dbReference type="EMBL" id="CP025408">
    <property type="protein sequence ID" value="AUH32951.1"/>
    <property type="molecule type" value="Genomic_DNA"/>
</dbReference>
<dbReference type="PANTHER" id="PTHR37951">
    <property type="entry name" value="CYTOPLASMIC PROTEIN-RELATED"/>
    <property type="match status" value="1"/>
</dbReference>
<sequence>MADTQAKGLDWLLEPVTEDTPCGPDLEIEGADRFIDYYYEAEARMPERYFTPGMAGVAGSIDRLFDPKSINLRTETQAITALLRETRDLRLLSLLARFQVLAARPAEFADSLQAMAALLEKWPDGVHPTTAGSVSERRAALDELGSIKTVGMPLQYLPLAGQTDATYRRYLVATGQVPARPDEEGVERGAIVSALAQPSNEKQVERLHGDLGRAATALNAIVQVCASGGTTRFHPTVDETLQTLTGMQQLLQEARPNLSLWSDQVSPPIEMDGDGAEAPSADAGPSMQAASAPVVPVQAAGAISDRAGVRQALEGAERFLARNEPSSPALLLVTQARLLIGRPLIEALETLLPADAGRAVIGFTPESGFAVAMERMKKLSDSALGGFEDSAQPDDAPPAQPLVLTSRSEVAAQLRAVEEFYAAKEPASPIPILLARARGLMDKGFQAIVAELLPKPEAKG</sequence>